<evidence type="ECO:0000256" key="1">
    <source>
        <dbReference type="SAM" id="Phobius"/>
    </source>
</evidence>
<proteinExistence type="predicted"/>
<dbReference type="AlphaFoldDB" id="A0A2I8VPM0"/>
<reference evidence="3 4" key="1">
    <citation type="submission" date="2018-01" db="EMBL/GenBank/DDBJ databases">
        <title>Complete genome sequence of Salinigranum rubrum GX10T, an extremely halophilic archaeon isolated from a marine solar saltern.</title>
        <authorList>
            <person name="Han S."/>
        </authorList>
    </citation>
    <scope>NUCLEOTIDE SEQUENCE [LARGE SCALE GENOMIC DNA]</scope>
    <source>
        <strain evidence="3 4">GX10</strain>
    </source>
</reference>
<keyword evidence="1" id="KW-0812">Transmembrane</keyword>
<dbReference type="Proteomes" id="UP000236584">
    <property type="component" value="Chromosome"/>
</dbReference>
<feature type="transmembrane region" description="Helical" evidence="1">
    <location>
        <begin position="349"/>
        <end position="368"/>
    </location>
</feature>
<keyword evidence="1" id="KW-0472">Membrane</keyword>
<dbReference type="Gene3D" id="1.20.1250.20">
    <property type="entry name" value="MFS general substrate transporter like domains"/>
    <property type="match status" value="2"/>
</dbReference>
<evidence type="ECO:0000313" key="4">
    <source>
        <dbReference type="Proteomes" id="UP000236584"/>
    </source>
</evidence>
<dbReference type="InterPro" id="IPR011701">
    <property type="entry name" value="MFS"/>
</dbReference>
<feature type="transmembrane region" description="Helical" evidence="1">
    <location>
        <begin position="56"/>
        <end position="76"/>
    </location>
</feature>
<organism evidence="3 4">
    <name type="scientific">Salinigranum rubrum</name>
    <dbReference type="NCBI Taxonomy" id="755307"/>
    <lineage>
        <taxon>Archaea</taxon>
        <taxon>Methanobacteriati</taxon>
        <taxon>Methanobacteriota</taxon>
        <taxon>Stenosarchaea group</taxon>
        <taxon>Halobacteria</taxon>
        <taxon>Halobacteriales</taxon>
        <taxon>Haloferacaceae</taxon>
        <taxon>Salinigranum</taxon>
    </lineage>
</organism>
<dbReference type="PROSITE" id="PS50850">
    <property type="entry name" value="MFS"/>
    <property type="match status" value="1"/>
</dbReference>
<feature type="transmembrane region" description="Helical" evidence="1">
    <location>
        <begin position="27"/>
        <end position="49"/>
    </location>
</feature>
<protein>
    <submittedName>
        <fullName evidence="3">MFS transporter</fullName>
    </submittedName>
</protein>
<keyword evidence="1" id="KW-1133">Transmembrane helix</keyword>
<feature type="transmembrane region" description="Helical" evidence="1">
    <location>
        <begin position="144"/>
        <end position="163"/>
    </location>
</feature>
<name>A0A2I8VPM0_9EURY</name>
<sequence>MSLWFSASAVAPELASAWGLSPTQTGLLTSAVQVGFVVGALLSAVLTLSDTVQPRYLFTASAFAGAGCTVVLASVVDSAFPAIVLRFLTGVALAGVYPPGMKVVAGWFREGRGLAIGTLIGALSVGSALPHLVRGVGGIGRPTLVLYTAAGLAALGGVLVLFVRPGPHQAPAAPFDPRAVRRILADRGTLLANLGYFGHMWELYAVWTWIPAFLAASFALSADPLATPQVAAVLAFGTIAVGGLGAFVAGVGADRFGRTTVTSASMLVSGTACLLAGLVFGSSLVVLAPFVLVWGFVIVADSAQFSAAVTELAEGSYVGSALTLQTALGFLLTTVSIQLVPRLVAVVGWQWAFAPLAVGPALGTLAMLRLRGRPEARKLAGGRG</sequence>
<gene>
    <name evidence="3" type="ORF">C2R22_02200</name>
</gene>
<dbReference type="GO" id="GO:0005886">
    <property type="term" value="C:plasma membrane"/>
    <property type="evidence" value="ECO:0007669"/>
    <property type="project" value="TreeGrafter"/>
</dbReference>
<evidence type="ECO:0000313" key="3">
    <source>
        <dbReference type="EMBL" id="AUV83845.1"/>
    </source>
</evidence>
<dbReference type="InterPro" id="IPR020846">
    <property type="entry name" value="MFS_dom"/>
</dbReference>
<feature type="transmembrane region" description="Helical" evidence="1">
    <location>
        <begin position="82"/>
        <end position="101"/>
    </location>
</feature>
<dbReference type="InterPro" id="IPR036259">
    <property type="entry name" value="MFS_trans_sf"/>
</dbReference>
<dbReference type="PANTHER" id="PTHR23521:SF3">
    <property type="entry name" value="MFS TRANSPORTER"/>
    <property type="match status" value="1"/>
</dbReference>
<feature type="transmembrane region" description="Helical" evidence="1">
    <location>
        <begin position="113"/>
        <end position="132"/>
    </location>
</feature>
<dbReference type="Pfam" id="PF07690">
    <property type="entry name" value="MFS_1"/>
    <property type="match status" value="1"/>
</dbReference>
<accession>A0A2I8VPM0</accession>
<dbReference type="PANTHER" id="PTHR23521">
    <property type="entry name" value="TRANSPORTER MFS SUPERFAMILY"/>
    <property type="match status" value="1"/>
</dbReference>
<dbReference type="OrthoDB" id="268895at2157"/>
<dbReference type="EMBL" id="CP026309">
    <property type="protein sequence ID" value="AUV83845.1"/>
    <property type="molecule type" value="Genomic_DNA"/>
</dbReference>
<keyword evidence="4" id="KW-1185">Reference proteome</keyword>
<feature type="transmembrane region" description="Helical" evidence="1">
    <location>
        <begin position="230"/>
        <end position="249"/>
    </location>
</feature>
<feature type="transmembrane region" description="Helical" evidence="1">
    <location>
        <begin position="190"/>
        <end position="210"/>
    </location>
</feature>
<dbReference type="SUPFAM" id="SSF103473">
    <property type="entry name" value="MFS general substrate transporter"/>
    <property type="match status" value="1"/>
</dbReference>
<dbReference type="KEGG" id="srub:C2R22_02200"/>
<evidence type="ECO:0000259" key="2">
    <source>
        <dbReference type="PROSITE" id="PS50850"/>
    </source>
</evidence>
<dbReference type="GO" id="GO:0022857">
    <property type="term" value="F:transmembrane transporter activity"/>
    <property type="evidence" value="ECO:0007669"/>
    <property type="project" value="InterPro"/>
</dbReference>
<feature type="domain" description="Major facilitator superfamily (MFS) profile" evidence="2">
    <location>
        <begin position="1"/>
        <end position="375"/>
    </location>
</feature>